<dbReference type="GO" id="GO:0003677">
    <property type="term" value="F:DNA binding"/>
    <property type="evidence" value="ECO:0007669"/>
    <property type="project" value="InterPro"/>
</dbReference>
<dbReference type="InterPro" id="IPR007219">
    <property type="entry name" value="XnlR_reg_dom"/>
</dbReference>
<name>A0A2S6CAC8_9PEZI</name>
<dbReference type="GO" id="GO:0008270">
    <property type="term" value="F:zinc ion binding"/>
    <property type="evidence" value="ECO:0007669"/>
    <property type="project" value="InterPro"/>
</dbReference>
<dbReference type="InterPro" id="IPR050797">
    <property type="entry name" value="Carb_Metab_Trans_Reg"/>
</dbReference>
<protein>
    <recommendedName>
        <fullName evidence="3">Xylanolytic transcriptional activator regulatory domain-containing protein</fullName>
    </recommendedName>
</protein>
<proteinExistence type="predicted"/>
<comment type="caution">
    <text evidence="4">The sequence shown here is derived from an EMBL/GenBank/DDBJ whole genome shotgun (WGS) entry which is preliminary data.</text>
</comment>
<dbReference type="Pfam" id="PF04082">
    <property type="entry name" value="Fungal_trans"/>
    <property type="match status" value="1"/>
</dbReference>
<gene>
    <name evidence="4" type="ORF">CBER1_09492</name>
</gene>
<dbReference type="OrthoDB" id="3034343at2759"/>
<feature type="region of interest" description="Disordered" evidence="2">
    <location>
        <begin position="1"/>
        <end position="49"/>
    </location>
</feature>
<sequence length="537" mass="59913">MQSQNCSYDLGPTPRRRRPAETSEPSSNRGDASEAAPLPPPPTNSQDSSEWISQYVGLSSDQDPFVLRHANFNESDYYKSGDWACLILQHTNRNPSLFTAKPGNSLHPRSSYYPPSSLLDAAYPLHHDLLSTYFEVVHPSFPLLDPARFVKGNKIDLLLLATMYILAQPFCPPAAGLSIASIDAFVSQALPVEARTPRLDTIEAALLFLQRCDRVHHSPRTAGLHAEIGTLVAMCYDAGLHVDSAQWNLSSTDRNRRKRIWSAAYIFDQWVALGLGRPPFIHEASFDMALLTPGDISSVTVNQAVLPGTSAQMFVAMVAMTQILAEVLTTFYTLKAVQQIAKSSPIALSRMKAHLEQQLLDLRVRYLAPPEHIADLVLDPTGTLDLAFYTIEVVLYRALLRCLPPTEPLWEHIRTQSRQCVIAISKLLENLQVTRLRAFWWSPISQLNFAMAGGFMFSMLHSSISDDDIQYWSSELSRYRRLLDMQSHSFDSTKYAVGRMNTLAHVTSSGRSQTSGDAVVDPKQAFCRDFGVELNTL</sequence>
<dbReference type="STRING" id="357750.A0A2S6CAC8"/>
<accession>A0A2S6CAC8</accession>
<evidence type="ECO:0000256" key="2">
    <source>
        <dbReference type="SAM" id="MobiDB-lite"/>
    </source>
</evidence>
<keyword evidence="1" id="KW-0539">Nucleus</keyword>
<dbReference type="CDD" id="cd12148">
    <property type="entry name" value="fungal_TF_MHR"/>
    <property type="match status" value="1"/>
</dbReference>
<dbReference type="PANTHER" id="PTHR31668">
    <property type="entry name" value="GLUCOSE TRANSPORT TRANSCRIPTION REGULATOR RGT1-RELATED-RELATED"/>
    <property type="match status" value="1"/>
</dbReference>
<evidence type="ECO:0000259" key="3">
    <source>
        <dbReference type="SMART" id="SM00906"/>
    </source>
</evidence>
<dbReference type="GO" id="GO:0001080">
    <property type="term" value="P:nitrogen catabolite activation of transcription from RNA polymerase II promoter"/>
    <property type="evidence" value="ECO:0007669"/>
    <property type="project" value="TreeGrafter"/>
</dbReference>
<dbReference type="GO" id="GO:0006351">
    <property type="term" value="P:DNA-templated transcription"/>
    <property type="evidence" value="ECO:0007669"/>
    <property type="project" value="InterPro"/>
</dbReference>
<dbReference type="SMART" id="SM00906">
    <property type="entry name" value="Fungal_trans"/>
    <property type="match status" value="1"/>
</dbReference>
<dbReference type="Proteomes" id="UP000237631">
    <property type="component" value="Unassembled WGS sequence"/>
</dbReference>
<reference evidence="5" key="1">
    <citation type="journal article" date="2017" name="bioRxiv">
        <title>Conservation of a gene cluster reveals novel cercosporin biosynthetic mechanisms and extends production to the genus Colletotrichum.</title>
        <authorList>
            <person name="de Jonge R."/>
            <person name="Ebert M.K."/>
            <person name="Huitt-Roehl C.R."/>
            <person name="Pal P."/>
            <person name="Suttle J.C."/>
            <person name="Spanner R.E."/>
            <person name="Neubauer J.D."/>
            <person name="Jurick W.M.II."/>
            <person name="Stott K.A."/>
            <person name="Secor G.A."/>
            <person name="Thomma B.P.H.J."/>
            <person name="Van de Peer Y."/>
            <person name="Townsend C.A."/>
            <person name="Bolton M.D."/>
        </authorList>
    </citation>
    <scope>NUCLEOTIDE SEQUENCE [LARGE SCALE GENOMIC DNA]</scope>
    <source>
        <strain evidence="5">CBS538.71</strain>
    </source>
</reference>
<dbReference type="GO" id="GO:0005634">
    <property type="term" value="C:nucleus"/>
    <property type="evidence" value="ECO:0007669"/>
    <property type="project" value="TreeGrafter"/>
</dbReference>
<evidence type="ECO:0000256" key="1">
    <source>
        <dbReference type="ARBA" id="ARBA00023242"/>
    </source>
</evidence>
<evidence type="ECO:0000313" key="5">
    <source>
        <dbReference type="Proteomes" id="UP000237631"/>
    </source>
</evidence>
<keyword evidence="5" id="KW-1185">Reference proteome</keyword>
<dbReference type="AlphaFoldDB" id="A0A2S6CAC8"/>
<dbReference type="PANTHER" id="PTHR31668:SF4">
    <property type="entry name" value="TRANSCRIPTIONAL ACTIVATOR PROTEIN DAL81"/>
    <property type="match status" value="1"/>
</dbReference>
<organism evidence="4 5">
    <name type="scientific">Cercospora berteroae</name>
    <dbReference type="NCBI Taxonomy" id="357750"/>
    <lineage>
        <taxon>Eukaryota</taxon>
        <taxon>Fungi</taxon>
        <taxon>Dikarya</taxon>
        <taxon>Ascomycota</taxon>
        <taxon>Pezizomycotina</taxon>
        <taxon>Dothideomycetes</taxon>
        <taxon>Dothideomycetidae</taxon>
        <taxon>Mycosphaerellales</taxon>
        <taxon>Mycosphaerellaceae</taxon>
        <taxon>Cercospora</taxon>
    </lineage>
</organism>
<evidence type="ECO:0000313" key="4">
    <source>
        <dbReference type="EMBL" id="PPJ56704.1"/>
    </source>
</evidence>
<feature type="domain" description="Xylanolytic transcriptional activator regulatory" evidence="3">
    <location>
        <begin position="224"/>
        <end position="299"/>
    </location>
</feature>
<dbReference type="EMBL" id="PNEN01000513">
    <property type="protein sequence ID" value="PPJ56704.1"/>
    <property type="molecule type" value="Genomic_DNA"/>
</dbReference>